<evidence type="ECO:0000256" key="1">
    <source>
        <dbReference type="SAM" id="MobiDB-lite"/>
    </source>
</evidence>
<feature type="region of interest" description="Disordered" evidence="1">
    <location>
        <begin position="18"/>
        <end position="39"/>
    </location>
</feature>
<dbReference type="KEGG" id="mbe:MBM_05822"/>
<protein>
    <submittedName>
        <fullName evidence="2">Uncharacterized protein</fullName>
    </submittedName>
</protein>
<keyword evidence="3" id="KW-1185">Reference proteome</keyword>
<dbReference type="EMBL" id="JH921440">
    <property type="protein sequence ID" value="EKD15811.1"/>
    <property type="molecule type" value="Genomic_DNA"/>
</dbReference>
<sequence length="73" mass="8034">MTCLQALSGLSMTERTGDLGLARSNSSSRGSSPARAWTEADEYEPRFSRGFRNEEFEIMAWRGAALETDKAGD</sequence>
<accession>K1WRZ5</accession>
<gene>
    <name evidence="2" type="ORF">MBM_05822</name>
</gene>
<evidence type="ECO:0000313" key="2">
    <source>
        <dbReference type="EMBL" id="EKD15811.1"/>
    </source>
</evidence>
<dbReference type="HOGENOM" id="CLU_2705318_0_0_1"/>
<organism evidence="2 3">
    <name type="scientific">Marssonina brunnea f. sp. multigermtubi (strain MB_m1)</name>
    <name type="common">Marssonina leaf spot fungus</name>
    <dbReference type="NCBI Taxonomy" id="1072389"/>
    <lineage>
        <taxon>Eukaryota</taxon>
        <taxon>Fungi</taxon>
        <taxon>Dikarya</taxon>
        <taxon>Ascomycota</taxon>
        <taxon>Pezizomycotina</taxon>
        <taxon>Leotiomycetes</taxon>
        <taxon>Helotiales</taxon>
        <taxon>Drepanopezizaceae</taxon>
        <taxon>Drepanopeziza</taxon>
    </lineage>
</organism>
<dbReference type="Proteomes" id="UP000006753">
    <property type="component" value="Unassembled WGS sequence"/>
</dbReference>
<name>K1WRZ5_MARBU</name>
<dbReference type="InParanoid" id="K1WRZ5"/>
<dbReference type="AlphaFoldDB" id="K1WRZ5"/>
<reference evidence="2 3" key="1">
    <citation type="journal article" date="2012" name="BMC Genomics">
        <title>Sequencing the genome of Marssonina brunnea reveals fungus-poplar co-evolution.</title>
        <authorList>
            <person name="Zhu S."/>
            <person name="Cao Y.-Z."/>
            <person name="Jiang C."/>
            <person name="Tan B.-Y."/>
            <person name="Wang Z."/>
            <person name="Feng S."/>
            <person name="Zhang L."/>
            <person name="Su X.-H."/>
            <person name="Brejova B."/>
            <person name="Vinar T."/>
            <person name="Xu M."/>
            <person name="Wang M.-X."/>
            <person name="Zhang S.-G."/>
            <person name="Huang M.-R."/>
            <person name="Wu R."/>
            <person name="Zhou Y."/>
        </authorList>
    </citation>
    <scope>NUCLEOTIDE SEQUENCE [LARGE SCALE GENOMIC DNA]</scope>
    <source>
        <strain evidence="2 3">MB_m1</strain>
    </source>
</reference>
<feature type="compositionally biased region" description="Low complexity" evidence="1">
    <location>
        <begin position="22"/>
        <end position="36"/>
    </location>
</feature>
<proteinExistence type="predicted"/>
<evidence type="ECO:0000313" key="3">
    <source>
        <dbReference type="Proteomes" id="UP000006753"/>
    </source>
</evidence>